<dbReference type="InterPro" id="IPR036249">
    <property type="entry name" value="Thioredoxin-like_sf"/>
</dbReference>
<dbReference type="PANTHER" id="PTHR10438:SF405">
    <property type="entry name" value="THIOREDOXIN DOMAIN-CONTAINING PROTEIN"/>
    <property type="match status" value="1"/>
</dbReference>
<dbReference type="AlphaFoldDB" id="A0A7J7GV52"/>
<keyword evidence="1" id="KW-0813">Transport</keyword>
<reference evidence="5 6" key="2">
    <citation type="submission" date="2020-07" db="EMBL/GenBank/DDBJ databases">
        <title>Genome assembly of wild tea tree DASZ reveals pedigree and selection history of tea varieties.</title>
        <authorList>
            <person name="Zhang W."/>
        </authorList>
    </citation>
    <scope>NUCLEOTIDE SEQUENCE [LARGE SCALE GENOMIC DNA]</scope>
    <source>
        <strain evidence="6">cv. G240</strain>
        <tissue evidence="5">Leaf</tissue>
    </source>
</reference>
<dbReference type="Gene3D" id="3.40.30.10">
    <property type="entry name" value="Glutaredoxin"/>
    <property type="match status" value="1"/>
</dbReference>
<organism evidence="5 6">
    <name type="scientific">Camellia sinensis</name>
    <name type="common">Tea plant</name>
    <name type="synonym">Thea sinensis</name>
    <dbReference type="NCBI Taxonomy" id="4442"/>
    <lineage>
        <taxon>Eukaryota</taxon>
        <taxon>Viridiplantae</taxon>
        <taxon>Streptophyta</taxon>
        <taxon>Embryophyta</taxon>
        <taxon>Tracheophyta</taxon>
        <taxon>Spermatophyta</taxon>
        <taxon>Magnoliopsida</taxon>
        <taxon>eudicotyledons</taxon>
        <taxon>Gunneridae</taxon>
        <taxon>Pentapetalae</taxon>
        <taxon>asterids</taxon>
        <taxon>Ericales</taxon>
        <taxon>Theaceae</taxon>
        <taxon>Camellia</taxon>
    </lineage>
</organism>
<dbReference type="EMBL" id="JACBKZ010000008">
    <property type="protein sequence ID" value="KAF5944649.1"/>
    <property type="molecule type" value="Genomic_DNA"/>
</dbReference>
<dbReference type="PROSITE" id="PS51352">
    <property type="entry name" value="THIOREDOXIN_2"/>
    <property type="match status" value="1"/>
</dbReference>
<keyword evidence="6" id="KW-1185">Reference proteome</keyword>
<dbReference type="CDD" id="cd02947">
    <property type="entry name" value="TRX_family"/>
    <property type="match status" value="1"/>
</dbReference>
<dbReference type="Proteomes" id="UP000593564">
    <property type="component" value="Unassembled WGS sequence"/>
</dbReference>
<keyword evidence="2" id="KW-1015">Disulfide bond</keyword>
<accession>A0A7J7GV52</accession>
<keyword evidence="1" id="KW-0249">Electron transport</keyword>
<evidence type="ECO:0000256" key="2">
    <source>
        <dbReference type="ARBA" id="ARBA00023157"/>
    </source>
</evidence>
<evidence type="ECO:0000313" key="5">
    <source>
        <dbReference type="EMBL" id="KAF5944649.1"/>
    </source>
</evidence>
<dbReference type="Pfam" id="PF00085">
    <property type="entry name" value="Thioredoxin"/>
    <property type="match status" value="1"/>
</dbReference>
<dbReference type="InterPro" id="IPR013766">
    <property type="entry name" value="Thioredoxin_domain"/>
</dbReference>
<keyword evidence="3" id="KW-0676">Redox-active center</keyword>
<name>A0A7J7GV52_CAMSI</name>
<feature type="domain" description="Thioredoxin" evidence="4">
    <location>
        <begin position="71"/>
        <end position="189"/>
    </location>
</feature>
<dbReference type="PANTHER" id="PTHR10438">
    <property type="entry name" value="THIOREDOXIN"/>
    <property type="match status" value="1"/>
</dbReference>
<gene>
    <name evidence="5" type="ORF">HYC85_018726</name>
</gene>
<dbReference type="SUPFAM" id="SSF52833">
    <property type="entry name" value="Thioredoxin-like"/>
    <property type="match status" value="1"/>
</dbReference>
<comment type="caution">
    <text evidence="5">The sequence shown here is derived from an EMBL/GenBank/DDBJ whole genome shotgun (WGS) entry which is preliminary data.</text>
</comment>
<evidence type="ECO:0000256" key="3">
    <source>
        <dbReference type="ARBA" id="ARBA00023284"/>
    </source>
</evidence>
<evidence type="ECO:0000256" key="1">
    <source>
        <dbReference type="ARBA" id="ARBA00022982"/>
    </source>
</evidence>
<dbReference type="InterPro" id="IPR050620">
    <property type="entry name" value="Thioredoxin_H-type-like"/>
</dbReference>
<sequence length="189" mass="21031">MTRNTATLRNLIRCNRILSSSVTETLISSPNPTVSYSNSLFSSKKSFFTATTTAAAAKFQLPQHISIHRCLSSPPSGPSNIVVIDSEEKFSSSFRKVQDETLPAIFYFTAVWCGPCRLLSPIIGQLSEKYPHVTIYKIDIDQEELGSKLSELNIHSVPALHFYKDGKKAAEVIGADVQRLKDTMENLYK</sequence>
<evidence type="ECO:0000313" key="6">
    <source>
        <dbReference type="Proteomes" id="UP000593564"/>
    </source>
</evidence>
<protein>
    <recommendedName>
        <fullName evidence="4">Thioredoxin domain-containing protein</fullName>
    </recommendedName>
</protein>
<evidence type="ECO:0000259" key="4">
    <source>
        <dbReference type="PROSITE" id="PS51352"/>
    </source>
</evidence>
<dbReference type="FunFam" id="3.40.30.10:FF:000245">
    <property type="entry name" value="Thioredoxin"/>
    <property type="match status" value="1"/>
</dbReference>
<reference evidence="6" key="1">
    <citation type="journal article" date="2020" name="Nat. Commun.">
        <title>Genome assembly of wild tea tree DASZ reveals pedigree and selection history of tea varieties.</title>
        <authorList>
            <person name="Zhang W."/>
            <person name="Zhang Y."/>
            <person name="Qiu H."/>
            <person name="Guo Y."/>
            <person name="Wan H."/>
            <person name="Zhang X."/>
            <person name="Scossa F."/>
            <person name="Alseekh S."/>
            <person name="Zhang Q."/>
            <person name="Wang P."/>
            <person name="Xu L."/>
            <person name="Schmidt M.H."/>
            <person name="Jia X."/>
            <person name="Li D."/>
            <person name="Zhu A."/>
            <person name="Guo F."/>
            <person name="Chen W."/>
            <person name="Ni D."/>
            <person name="Usadel B."/>
            <person name="Fernie A.R."/>
            <person name="Wen W."/>
        </authorList>
    </citation>
    <scope>NUCLEOTIDE SEQUENCE [LARGE SCALE GENOMIC DNA]</scope>
    <source>
        <strain evidence="6">cv. G240</strain>
    </source>
</reference>
<proteinExistence type="predicted"/>